<dbReference type="OrthoDB" id="5455619at2"/>
<dbReference type="InterPro" id="IPR001638">
    <property type="entry name" value="Solute-binding_3/MltF_N"/>
</dbReference>
<dbReference type="PANTHER" id="PTHR35936:SF25">
    <property type="entry name" value="ABC TRANSPORTER SUBSTRATE-BINDING PROTEIN"/>
    <property type="match status" value="1"/>
</dbReference>
<organism evidence="5 6">
    <name type="scientific">Pseudomonas indica</name>
    <dbReference type="NCBI Taxonomy" id="137658"/>
    <lineage>
        <taxon>Bacteria</taxon>
        <taxon>Pseudomonadati</taxon>
        <taxon>Pseudomonadota</taxon>
        <taxon>Gammaproteobacteria</taxon>
        <taxon>Pseudomonadales</taxon>
        <taxon>Pseudomonadaceae</taxon>
        <taxon>Pseudomonas</taxon>
    </lineage>
</organism>
<dbReference type="Gene3D" id="3.40.190.10">
    <property type="entry name" value="Periplasmic binding protein-like II"/>
    <property type="match status" value="2"/>
</dbReference>
<keyword evidence="6" id="KW-1185">Reference proteome</keyword>
<keyword evidence="2 3" id="KW-0732">Signal</keyword>
<dbReference type="RefSeq" id="WP_084335842.1">
    <property type="nucleotide sequence ID" value="NZ_CBKZNZ010000003.1"/>
</dbReference>
<evidence type="ECO:0000313" key="6">
    <source>
        <dbReference type="Proteomes" id="UP000198706"/>
    </source>
</evidence>
<dbReference type="PANTHER" id="PTHR35936">
    <property type="entry name" value="MEMBRANE-BOUND LYTIC MUREIN TRANSGLYCOSYLASE F"/>
    <property type="match status" value="1"/>
</dbReference>
<dbReference type="SUPFAM" id="SSF53850">
    <property type="entry name" value="Periplasmic binding protein-like II"/>
    <property type="match status" value="1"/>
</dbReference>
<protein>
    <submittedName>
        <fullName evidence="5">ABC-type amino acid transport substrate-binding protein</fullName>
    </submittedName>
</protein>
<evidence type="ECO:0000256" key="1">
    <source>
        <dbReference type="ARBA" id="ARBA00010333"/>
    </source>
</evidence>
<feature type="signal peptide" evidence="3">
    <location>
        <begin position="1"/>
        <end position="18"/>
    </location>
</feature>
<gene>
    <name evidence="5" type="ORF">SAMN05216186_11775</name>
</gene>
<dbReference type="STRING" id="137658.SAMN05216186_11775"/>
<feature type="domain" description="Solute-binding protein family 3/N-terminal" evidence="4">
    <location>
        <begin position="21"/>
        <end position="250"/>
    </location>
</feature>
<evidence type="ECO:0000256" key="2">
    <source>
        <dbReference type="ARBA" id="ARBA00022729"/>
    </source>
</evidence>
<dbReference type="EMBL" id="FNFD01000017">
    <property type="protein sequence ID" value="SDL27322.1"/>
    <property type="molecule type" value="Genomic_DNA"/>
</dbReference>
<dbReference type="AlphaFoldDB" id="A0A1G9IQ83"/>
<sequence length="250" mass="28256">MRHLVPCLLLLLSLYATAEETPLVGNAYSPPKIYSEKGQTLGILADIVRYADEVLEDERFDLQLYPWARAYNMAEHARAGIIGLSMTEERLGIFDYSEPVFYDEVIVVVRRGQAFPFEHIEDLRGRRVGIGLGGSFGEAFERAKREGSLVVVEDNGPTMRLRKLLAGRIDAALINPGRAGLLRALQQDAELASRADEFEVLPVPLLRDPNYLAFHKSLHRGATLRAFNEVIRRGYENGDIQRIIERYTDR</sequence>
<dbReference type="Pfam" id="PF00497">
    <property type="entry name" value="SBP_bac_3"/>
    <property type="match status" value="1"/>
</dbReference>
<evidence type="ECO:0000256" key="3">
    <source>
        <dbReference type="SAM" id="SignalP"/>
    </source>
</evidence>
<name>A0A1G9IQ83_9PSED</name>
<proteinExistence type="inferred from homology"/>
<evidence type="ECO:0000313" key="5">
    <source>
        <dbReference type="EMBL" id="SDL27322.1"/>
    </source>
</evidence>
<dbReference type="Proteomes" id="UP000198706">
    <property type="component" value="Unassembled WGS sequence"/>
</dbReference>
<feature type="chain" id="PRO_5011540850" evidence="3">
    <location>
        <begin position="19"/>
        <end position="250"/>
    </location>
</feature>
<comment type="similarity">
    <text evidence="1">Belongs to the bacterial solute-binding protein 3 family.</text>
</comment>
<dbReference type="SMART" id="SM00062">
    <property type="entry name" value="PBPb"/>
    <property type="match status" value="1"/>
</dbReference>
<accession>A0A1G9IQ83</accession>
<evidence type="ECO:0000259" key="4">
    <source>
        <dbReference type="SMART" id="SM00062"/>
    </source>
</evidence>
<reference evidence="5 6" key="1">
    <citation type="submission" date="2016-10" db="EMBL/GenBank/DDBJ databases">
        <authorList>
            <person name="de Groot N.N."/>
        </authorList>
    </citation>
    <scope>NUCLEOTIDE SEQUENCE [LARGE SCALE GENOMIC DNA]</scope>
    <source>
        <strain evidence="5 6">JCM 21544</strain>
    </source>
</reference>